<dbReference type="InterPro" id="IPR036388">
    <property type="entry name" value="WH-like_DNA-bd_sf"/>
</dbReference>
<feature type="domain" description="HTH lysR-type" evidence="5">
    <location>
        <begin position="1"/>
        <end position="58"/>
    </location>
</feature>
<evidence type="ECO:0000256" key="1">
    <source>
        <dbReference type="ARBA" id="ARBA00009437"/>
    </source>
</evidence>
<keyword evidence="2" id="KW-0805">Transcription regulation</keyword>
<dbReference type="SUPFAM" id="SSF53850">
    <property type="entry name" value="Periplasmic binding protein-like II"/>
    <property type="match status" value="1"/>
</dbReference>
<keyword evidence="4" id="KW-0804">Transcription</keyword>
<organism evidence="6 7">
    <name type="scientific">Massilia agri</name>
    <dbReference type="NCBI Taxonomy" id="1886785"/>
    <lineage>
        <taxon>Bacteria</taxon>
        <taxon>Pseudomonadati</taxon>
        <taxon>Pseudomonadota</taxon>
        <taxon>Betaproteobacteria</taxon>
        <taxon>Burkholderiales</taxon>
        <taxon>Oxalobacteraceae</taxon>
        <taxon>Telluria group</taxon>
        <taxon>Massilia</taxon>
    </lineage>
</organism>
<dbReference type="Gene3D" id="3.40.190.290">
    <property type="match status" value="1"/>
</dbReference>
<dbReference type="InterPro" id="IPR005119">
    <property type="entry name" value="LysR_subst-bd"/>
</dbReference>
<dbReference type="Gene3D" id="1.10.10.10">
    <property type="entry name" value="Winged helix-like DNA-binding domain superfamily/Winged helix DNA-binding domain"/>
    <property type="match status" value="1"/>
</dbReference>
<sequence length="304" mass="33605">MEWSDVRIFLAVVRGGSYGEAARTLGVSHPTVGRRIKALEDEAEQALFRRTREGLVLTDAGDTVLALAESMENSALAMERRLAGNHERLEGILRISSAEWFAGYVLAPVLAELARRHPAVVPEVIGSYRLLNLARREADVAFRLVPFTEPDIVQRRLMSISYGLYGSAESARAMEDDPASVGLILMNTAQSHFPDVAWLLDRFPSSRRVFTSTSRAVQAQMCLRGMGIAVLPRPLGDATSGLQRIDMPDQPPGRDIWVGYHHDLRHMDRLRAMLDIADTMLSQPFKTGSPRFSGARPAGSVIKK</sequence>
<dbReference type="Pfam" id="PF00126">
    <property type="entry name" value="HTH_1"/>
    <property type="match status" value="1"/>
</dbReference>
<evidence type="ECO:0000259" key="5">
    <source>
        <dbReference type="PROSITE" id="PS50931"/>
    </source>
</evidence>
<proteinExistence type="inferred from homology"/>
<dbReference type="PROSITE" id="PS50931">
    <property type="entry name" value="HTH_LYSR"/>
    <property type="match status" value="1"/>
</dbReference>
<dbReference type="PANTHER" id="PTHR30537">
    <property type="entry name" value="HTH-TYPE TRANSCRIPTIONAL REGULATOR"/>
    <property type="match status" value="1"/>
</dbReference>
<keyword evidence="3" id="KW-0238">DNA-binding</keyword>
<protein>
    <submittedName>
        <fullName evidence="6">LysR family transcriptional regulator</fullName>
    </submittedName>
</protein>
<evidence type="ECO:0000313" key="7">
    <source>
        <dbReference type="Proteomes" id="UP001206572"/>
    </source>
</evidence>
<dbReference type="PANTHER" id="PTHR30537:SF3">
    <property type="entry name" value="TRANSCRIPTIONAL REGULATORY PROTEIN"/>
    <property type="match status" value="1"/>
</dbReference>
<evidence type="ECO:0000313" key="6">
    <source>
        <dbReference type="EMBL" id="MCS0598156.1"/>
    </source>
</evidence>
<gene>
    <name evidence="6" type="ORF">NX780_17540</name>
</gene>
<name>A0ABT2APU6_9BURK</name>
<accession>A0ABT2APU6</accession>
<dbReference type="Proteomes" id="UP001206572">
    <property type="component" value="Unassembled WGS sequence"/>
</dbReference>
<dbReference type="InterPro" id="IPR000847">
    <property type="entry name" value="LysR_HTH_N"/>
</dbReference>
<dbReference type="InterPro" id="IPR058163">
    <property type="entry name" value="LysR-type_TF_proteobact-type"/>
</dbReference>
<dbReference type="EMBL" id="JANUHA010000013">
    <property type="protein sequence ID" value="MCS0598156.1"/>
    <property type="molecule type" value="Genomic_DNA"/>
</dbReference>
<dbReference type="RefSeq" id="WP_258829243.1">
    <property type="nucleotide sequence ID" value="NZ_JANUHA010000013.1"/>
</dbReference>
<reference evidence="6 7" key="1">
    <citation type="submission" date="2022-08" db="EMBL/GenBank/DDBJ databases">
        <title>Reclassification of Massilia species as members of the genera Telluria, Duganella, Pseudoduganella, Mokoshia gen. nov. and Zemynaea gen. nov. using orthogonal and non-orthogonal genome-based approaches.</title>
        <authorList>
            <person name="Bowman J.P."/>
        </authorList>
    </citation>
    <scope>NUCLEOTIDE SEQUENCE [LARGE SCALE GENOMIC DNA]</scope>
    <source>
        <strain evidence="6 7">JCM 31661</strain>
    </source>
</reference>
<dbReference type="Pfam" id="PF03466">
    <property type="entry name" value="LysR_substrate"/>
    <property type="match status" value="1"/>
</dbReference>
<dbReference type="SUPFAM" id="SSF46785">
    <property type="entry name" value="Winged helix' DNA-binding domain"/>
    <property type="match status" value="1"/>
</dbReference>
<comment type="similarity">
    <text evidence="1">Belongs to the LysR transcriptional regulatory family.</text>
</comment>
<evidence type="ECO:0000256" key="3">
    <source>
        <dbReference type="ARBA" id="ARBA00023125"/>
    </source>
</evidence>
<comment type="caution">
    <text evidence="6">The sequence shown here is derived from an EMBL/GenBank/DDBJ whole genome shotgun (WGS) entry which is preliminary data.</text>
</comment>
<evidence type="ECO:0000256" key="2">
    <source>
        <dbReference type="ARBA" id="ARBA00023015"/>
    </source>
</evidence>
<keyword evidence="7" id="KW-1185">Reference proteome</keyword>
<evidence type="ECO:0000256" key="4">
    <source>
        <dbReference type="ARBA" id="ARBA00023163"/>
    </source>
</evidence>
<dbReference type="InterPro" id="IPR036390">
    <property type="entry name" value="WH_DNA-bd_sf"/>
</dbReference>